<keyword evidence="7" id="KW-0732">Signal</keyword>
<dbReference type="CDD" id="cd14066">
    <property type="entry name" value="STKc_IRAK"/>
    <property type="match status" value="1"/>
</dbReference>
<evidence type="ECO:0000256" key="1">
    <source>
        <dbReference type="ARBA" id="ARBA00004479"/>
    </source>
</evidence>
<dbReference type="InterPro" id="IPR017441">
    <property type="entry name" value="Protein_kinase_ATP_BS"/>
</dbReference>
<evidence type="ECO:0000256" key="11">
    <source>
        <dbReference type="ARBA" id="ARBA00022840"/>
    </source>
</evidence>
<comment type="subcellular location">
    <subcellularLocation>
        <location evidence="1">Membrane</location>
        <topology evidence="1">Single-pass type I membrane protein</topology>
    </subcellularLocation>
</comment>
<dbReference type="Gene3D" id="2.10.25.10">
    <property type="entry name" value="Laminin"/>
    <property type="match status" value="2"/>
</dbReference>
<dbReference type="Pfam" id="PF07645">
    <property type="entry name" value="EGF_CA"/>
    <property type="match status" value="1"/>
</dbReference>
<evidence type="ECO:0000256" key="16">
    <source>
        <dbReference type="ARBA" id="ARBA00058961"/>
    </source>
</evidence>
<dbReference type="SUPFAM" id="SSF57184">
    <property type="entry name" value="Growth factor receptor domain"/>
    <property type="match status" value="1"/>
</dbReference>
<keyword evidence="12 18" id="KW-1133">Transmembrane helix</keyword>
<dbReference type="InterPro" id="IPR045274">
    <property type="entry name" value="WAK-like"/>
</dbReference>
<dbReference type="InterPro" id="IPR000719">
    <property type="entry name" value="Prot_kinase_dom"/>
</dbReference>
<dbReference type="InterPro" id="IPR018097">
    <property type="entry name" value="EGF_Ca-bd_CS"/>
</dbReference>
<dbReference type="PROSITE" id="PS00107">
    <property type="entry name" value="PROTEIN_KINASE_ATP"/>
    <property type="match status" value="1"/>
</dbReference>
<sequence length="702" mass="77774">MAPAQIGLQECNINCGVVRVPYPFGFGPSRCYLPGHGLICDASHNPPRLLLGGNDSTLQVVDISLNDSTVRVIQTSTFDVTESSNQVVFESGGPASQVDEQVGVHFPDIAAPYMLSTRNEFVLTGCNVEAMLLGERNGGQYCSGKDGCCHAHIPAGSRPKKVEFKWLPNRNSSQESPLPPLAFVAEEGQIDQWYMIFNMSTADYFADTDTTTNMSTIRRNMASQVPLVLRWVVKQEVRTSVQSDCTHQGESYTCHCKKGFYGNPYIIDGCQDIDECKIPMIRNACFGYCKNLPGSYECRCPRGTHGNPYRLNGCVESITGLTIGLLVATGPTLVLLVLGATLAIRKFKQRRIKLLKQKHFDQNHGQLLQQLSQRADIAERMIIPVDELAKATNNFDKARELGGGGHGTIYKGILSDQHVVAIKKSKITVQREINEFINEVAILSQVNHRNVVKLLGCCLETEVPLLVYEFISNGTLYDHLHVEGPVSLSWTNRMRIAKETAHALAYLHSSVSVPIIHRDIKSSNILLDDALTAKVSDFGASRYIPVEKTGLTTAVQGTIGYLDPMCFYTGRHNEKSDVYSFGVILVELLTKPFSYLSLDGDGLVMHFVNLHADGNLSEILDPHIKDDGGKEVEEVATLAVSCIKMRSDDRPTMPQVDHTLQGLLTSMKYTQDNTMMAEQSRIECSRRYSMEQEFVMSGSYPR</sequence>
<dbReference type="InterPro" id="IPR049883">
    <property type="entry name" value="NOTCH1_EGF-like"/>
</dbReference>
<proteinExistence type="predicted"/>
<feature type="domain" description="Protein kinase" evidence="19">
    <location>
        <begin position="395"/>
        <end position="661"/>
    </location>
</feature>
<accession>A0AAV5CMF7</accession>
<evidence type="ECO:0000259" key="19">
    <source>
        <dbReference type="PROSITE" id="PS50011"/>
    </source>
</evidence>
<keyword evidence="9 17" id="KW-0547">Nucleotide-binding</keyword>
<dbReference type="FunFam" id="3.30.200.20:FF:000043">
    <property type="entry name" value="Wall-associated receptor kinase 2"/>
    <property type="match status" value="1"/>
</dbReference>
<dbReference type="FunFam" id="2.10.25.10:FF:000038">
    <property type="entry name" value="Fibrillin 2"/>
    <property type="match status" value="1"/>
</dbReference>
<dbReference type="Proteomes" id="UP001054889">
    <property type="component" value="Unassembled WGS sequence"/>
</dbReference>
<dbReference type="EMBL" id="BQKI01000007">
    <property type="protein sequence ID" value="GJM99543.1"/>
    <property type="molecule type" value="Genomic_DNA"/>
</dbReference>
<keyword evidence="8" id="KW-0677">Repeat</keyword>
<evidence type="ECO:0000256" key="2">
    <source>
        <dbReference type="ARBA" id="ARBA00022527"/>
    </source>
</evidence>
<dbReference type="SMART" id="SM00179">
    <property type="entry name" value="EGF_CA"/>
    <property type="match status" value="1"/>
</dbReference>
<dbReference type="GO" id="GO:0005509">
    <property type="term" value="F:calcium ion binding"/>
    <property type="evidence" value="ECO:0007669"/>
    <property type="project" value="InterPro"/>
</dbReference>
<evidence type="ECO:0000313" key="21">
    <source>
        <dbReference type="Proteomes" id="UP001054889"/>
    </source>
</evidence>
<feature type="binding site" evidence="17">
    <location>
        <position position="424"/>
    </location>
    <ligand>
        <name>ATP</name>
        <dbReference type="ChEBI" id="CHEBI:30616"/>
    </ligand>
</feature>
<evidence type="ECO:0000256" key="5">
    <source>
        <dbReference type="ARBA" id="ARBA00022679"/>
    </source>
</evidence>
<dbReference type="InterPro" id="IPR011009">
    <property type="entry name" value="Kinase-like_dom_sf"/>
</dbReference>
<evidence type="ECO:0000256" key="15">
    <source>
        <dbReference type="ARBA" id="ARBA00023180"/>
    </source>
</evidence>
<dbReference type="GO" id="GO:0005886">
    <property type="term" value="C:plasma membrane"/>
    <property type="evidence" value="ECO:0007669"/>
    <property type="project" value="TreeGrafter"/>
</dbReference>
<dbReference type="PROSITE" id="PS50011">
    <property type="entry name" value="PROTEIN_KINASE_DOM"/>
    <property type="match status" value="1"/>
</dbReference>
<dbReference type="GO" id="GO:0005524">
    <property type="term" value="F:ATP binding"/>
    <property type="evidence" value="ECO:0007669"/>
    <property type="project" value="UniProtKB-UniRule"/>
</dbReference>
<evidence type="ECO:0000256" key="18">
    <source>
        <dbReference type="SAM" id="Phobius"/>
    </source>
</evidence>
<feature type="transmembrane region" description="Helical" evidence="18">
    <location>
        <begin position="318"/>
        <end position="344"/>
    </location>
</feature>
<comment type="caution">
    <text evidence="20">The sequence shown here is derived from an EMBL/GenBank/DDBJ whole genome shotgun (WGS) entry which is preliminary data.</text>
</comment>
<keyword evidence="21" id="KW-1185">Reference proteome</keyword>
<keyword evidence="2" id="KW-0723">Serine/threonine-protein kinase</keyword>
<dbReference type="GO" id="GO:0007166">
    <property type="term" value="P:cell surface receptor signaling pathway"/>
    <property type="evidence" value="ECO:0007669"/>
    <property type="project" value="InterPro"/>
</dbReference>
<dbReference type="AlphaFoldDB" id="A0AAV5CMF7"/>
<dbReference type="Pfam" id="PF13947">
    <property type="entry name" value="GUB_WAK_bind"/>
    <property type="match status" value="1"/>
</dbReference>
<dbReference type="InterPro" id="IPR001881">
    <property type="entry name" value="EGF-like_Ca-bd_dom"/>
</dbReference>
<dbReference type="InterPro" id="IPR008271">
    <property type="entry name" value="Ser/Thr_kinase_AS"/>
</dbReference>
<dbReference type="InterPro" id="IPR009030">
    <property type="entry name" value="Growth_fac_rcpt_cys_sf"/>
</dbReference>
<keyword evidence="10" id="KW-0418">Kinase</keyword>
<reference evidence="20" key="1">
    <citation type="journal article" date="2018" name="DNA Res.">
        <title>Multiple hybrid de novo genome assembly of finger millet, an orphan allotetraploid crop.</title>
        <authorList>
            <person name="Hatakeyama M."/>
            <person name="Aluri S."/>
            <person name="Balachadran M.T."/>
            <person name="Sivarajan S.R."/>
            <person name="Patrignani A."/>
            <person name="Gruter S."/>
            <person name="Poveda L."/>
            <person name="Shimizu-Inatsugi R."/>
            <person name="Baeten J."/>
            <person name="Francoijs K.J."/>
            <person name="Nataraja K.N."/>
            <person name="Reddy Y.A.N."/>
            <person name="Phadnis S."/>
            <person name="Ravikumar R.L."/>
            <person name="Schlapbach R."/>
            <person name="Sreeman S.M."/>
            <person name="Shimizu K.K."/>
        </authorList>
    </citation>
    <scope>NUCLEOTIDE SEQUENCE</scope>
</reference>
<dbReference type="SMART" id="SM00220">
    <property type="entry name" value="S_TKc"/>
    <property type="match status" value="1"/>
</dbReference>
<keyword evidence="11 17" id="KW-0067">ATP-binding</keyword>
<comment type="function">
    <text evidence="16">Serine/threonine-protein kinase that may function as a signaling receptor of extracellular matrix component. Binding to pectin may have significance in the control of cell expansion, morphogenesis and development.</text>
</comment>
<dbReference type="PROSITE" id="PS01187">
    <property type="entry name" value="EGF_CA"/>
    <property type="match status" value="1"/>
</dbReference>
<evidence type="ECO:0000256" key="4">
    <source>
        <dbReference type="ARBA" id="ARBA00022553"/>
    </source>
</evidence>
<evidence type="ECO:0000256" key="6">
    <source>
        <dbReference type="ARBA" id="ARBA00022692"/>
    </source>
</evidence>
<dbReference type="Pfam" id="PF07714">
    <property type="entry name" value="PK_Tyr_Ser-Thr"/>
    <property type="match status" value="1"/>
</dbReference>
<keyword evidence="14" id="KW-1015">Disulfide bond</keyword>
<keyword evidence="13 18" id="KW-0472">Membrane</keyword>
<organism evidence="20 21">
    <name type="scientific">Eleusine coracana subsp. coracana</name>
    <dbReference type="NCBI Taxonomy" id="191504"/>
    <lineage>
        <taxon>Eukaryota</taxon>
        <taxon>Viridiplantae</taxon>
        <taxon>Streptophyta</taxon>
        <taxon>Embryophyta</taxon>
        <taxon>Tracheophyta</taxon>
        <taxon>Spermatophyta</taxon>
        <taxon>Magnoliopsida</taxon>
        <taxon>Liliopsida</taxon>
        <taxon>Poales</taxon>
        <taxon>Poaceae</taxon>
        <taxon>PACMAD clade</taxon>
        <taxon>Chloridoideae</taxon>
        <taxon>Cynodonteae</taxon>
        <taxon>Eleusininae</taxon>
        <taxon>Eleusine</taxon>
    </lineage>
</organism>
<dbReference type="PANTHER" id="PTHR27005">
    <property type="entry name" value="WALL-ASSOCIATED RECEPTOR KINASE-LIKE 21"/>
    <property type="match status" value="1"/>
</dbReference>
<gene>
    <name evidence="20" type="primary">ga16653</name>
    <name evidence="20" type="ORF">PR202_ga16653</name>
</gene>
<evidence type="ECO:0000256" key="8">
    <source>
        <dbReference type="ARBA" id="ARBA00022737"/>
    </source>
</evidence>
<keyword evidence="15" id="KW-0325">Glycoprotein</keyword>
<dbReference type="InterPro" id="IPR025287">
    <property type="entry name" value="WAK_GUB"/>
</dbReference>
<dbReference type="FunFam" id="1.10.510.10:FF:000084">
    <property type="entry name" value="Wall-associated receptor kinase 2"/>
    <property type="match status" value="1"/>
</dbReference>
<keyword evidence="5" id="KW-0808">Transferase</keyword>
<keyword evidence="3" id="KW-0245">EGF-like domain</keyword>
<dbReference type="Gene3D" id="3.30.200.20">
    <property type="entry name" value="Phosphorylase Kinase, domain 1"/>
    <property type="match status" value="1"/>
</dbReference>
<dbReference type="CDD" id="cd00054">
    <property type="entry name" value="EGF_CA"/>
    <property type="match status" value="1"/>
</dbReference>
<dbReference type="GO" id="GO:0004674">
    <property type="term" value="F:protein serine/threonine kinase activity"/>
    <property type="evidence" value="ECO:0007669"/>
    <property type="project" value="UniProtKB-KW"/>
</dbReference>
<evidence type="ECO:0000313" key="20">
    <source>
        <dbReference type="EMBL" id="GJM99543.1"/>
    </source>
</evidence>
<dbReference type="Gene3D" id="1.10.510.10">
    <property type="entry name" value="Transferase(Phosphotransferase) domain 1"/>
    <property type="match status" value="1"/>
</dbReference>
<dbReference type="GO" id="GO:0030247">
    <property type="term" value="F:polysaccharide binding"/>
    <property type="evidence" value="ECO:0007669"/>
    <property type="project" value="InterPro"/>
</dbReference>
<dbReference type="PROSITE" id="PS00108">
    <property type="entry name" value="PROTEIN_KINASE_ST"/>
    <property type="match status" value="1"/>
</dbReference>
<name>A0AAV5CMF7_ELECO</name>
<evidence type="ECO:0000256" key="12">
    <source>
        <dbReference type="ARBA" id="ARBA00022989"/>
    </source>
</evidence>
<protein>
    <recommendedName>
        <fullName evidence="19">Protein kinase domain-containing protein</fullName>
    </recommendedName>
</protein>
<dbReference type="InterPro" id="IPR001245">
    <property type="entry name" value="Ser-Thr/Tyr_kinase_cat_dom"/>
</dbReference>
<keyword evidence="6 18" id="KW-0812">Transmembrane</keyword>
<reference evidence="20" key="2">
    <citation type="submission" date="2021-12" db="EMBL/GenBank/DDBJ databases">
        <title>Resequencing data analysis of finger millet.</title>
        <authorList>
            <person name="Hatakeyama M."/>
            <person name="Aluri S."/>
            <person name="Balachadran M.T."/>
            <person name="Sivarajan S.R."/>
            <person name="Poveda L."/>
            <person name="Shimizu-Inatsugi R."/>
            <person name="Schlapbach R."/>
            <person name="Sreeman S.M."/>
            <person name="Shimizu K.K."/>
        </authorList>
    </citation>
    <scope>NUCLEOTIDE SEQUENCE</scope>
</reference>
<evidence type="ECO:0000256" key="14">
    <source>
        <dbReference type="ARBA" id="ARBA00023157"/>
    </source>
</evidence>
<evidence type="ECO:0000256" key="3">
    <source>
        <dbReference type="ARBA" id="ARBA00022536"/>
    </source>
</evidence>
<evidence type="ECO:0000256" key="7">
    <source>
        <dbReference type="ARBA" id="ARBA00022729"/>
    </source>
</evidence>
<evidence type="ECO:0000256" key="10">
    <source>
        <dbReference type="ARBA" id="ARBA00022777"/>
    </source>
</evidence>
<evidence type="ECO:0000256" key="9">
    <source>
        <dbReference type="ARBA" id="ARBA00022741"/>
    </source>
</evidence>
<dbReference type="SUPFAM" id="SSF56112">
    <property type="entry name" value="Protein kinase-like (PK-like)"/>
    <property type="match status" value="1"/>
</dbReference>
<evidence type="ECO:0000256" key="17">
    <source>
        <dbReference type="PROSITE-ProRule" id="PRU10141"/>
    </source>
</evidence>
<keyword evidence="4" id="KW-0597">Phosphoprotein</keyword>
<evidence type="ECO:0000256" key="13">
    <source>
        <dbReference type="ARBA" id="ARBA00023136"/>
    </source>
</evidence>
<dbReference type="PANTHER" id="PTHR27005:SF215">
    <property type="entry name" value="OS09G0562600 PROTEIN"/>
    <property type="match status" value="1"/>
</dbReference>